<name>A0A9J5YJT8_SOLCO</name>
<comment type="caution">
    <text evidence="2">The sequence shown here is derived from an EMBL/GenBank/DDBJ whole genome shotgun (WGS) entry which is preliminary data.</text>
</comment>
<evidence type="ECO:0000313" key="2">
    <source>
        <dbReference type="EMBL" id="KAG5600593.1"/>
    </source>
</evidence>
<sequence length="281" mass="32676">MAKTNHFLGQMSPRAGILTSLFLKLTWMSVKTLANELLGHHGQHDPFSRSNEPHNTDPEIQRQFFQKFTWTFVKTLAIKPVGHHSQNDPFSRSNDCQSRRQFSQIFYGCPLRHLLWSQLALTSKTSHFQGQTSPGVGKTPHFANFHVPSYGASRPRWLKRPISKVKQAPEISTSFFLKTYMNVNPAYDQFFVCYRPWIFVGAEFRRHLFQEFTWTSLKTFAMEQVDHHGQNNLFSRSNDPHNMEPIDLDGQNSPFSRSNKPPNRLTPILPFFQVLSSMDFW</sequence>
<dbReference type="AlphaFoldDB" id="A0A9J5YJT8"/>
<evidence type="ECO:0000313" key="3">
    <source>
        <dbReference type="Proteomes" id="UP000824120"/>
    </source>
</evidence>
<dbReference type="Proteomes" id="UP000824120">
    <property type="component" value="Chromosome 6"/>
</dbReference>
<feature type="compositionally biased region" description="Polar residues" evidence="1">
    <location>
        <begin position="250"/>
        <end position="261"/>
    </location>
</feature>
<keyword evidence="3" id="KW-1185">Reference proteome</keyword>
<accession>A0A9J5YJT8</accession>
<reference evidence="2 3" key="1">
    <citation type="submission" date="2020-09" db="EMBL/GenBank/DDBJ databases">
        <title>De no assembly of potato wild relative species, Solanum commersonii.</title>
        <authorList>
            <person name="Cho K."/>
        </authorList>
    </citation>
    <scope>NUCLEOTIDE SEQUENCE [LARGE SCALE GENOMIC DNA]</scope>
    <source>
        <strain evidence="2">LZ3.2</strain>
        <tissue evidence="2">Leaf</tissue>
    </source>
</reference>
<feature type="region of interest" description="Disordered" evidence="1">
    <location>
        <begin position="231"/>
        <end position="261"/>
    </location>
</feature>
<protein>
    <submittedName>
        <fullName evidence="2">Uncharacterized protein</fullName>
    </submittedName>
</protein>
<proteinExistence type="predicted"/>
<organism evidence="2 3">
    <name type="scientific">Solanum commersonii</name>
    <name type="common">Commerson's wild potato</name>
    <name type="synonym">Commerson's nightshade</name>
    <dbReference type="NCBI Taxonomy" id="4109"/>
    <lineage>
        <taxon>Eukaryota</taxon>
        <taxon>Viridiplantae</taxon>
        <taxon>Streptophyta</taxon>
        <taxon>Embryophyta</taxon>
        <taxon>Tracheophyta</taxon>
        <taxon>Spermatophyta</taxon>
        <taxon>Magnoliopsida</taxon>
        <taxon>eudicotyledons</taxon>
        <taxon>Gunneridae</taxon>
        <taxon>Pentapetalae</taxon>
        <taxon>asterids</taxon>
        <taxon>lamiids</taxon>
        <taxon>Solanales</taxon>
        <taxon>Solanaceae</taxon>
        <taxon>Solanoideae</taxon>
        <taxon>Solaneae</taxon>
        <taxon>Solanum</taxon>
    </lineage>
</organism>
<gene>
    <name evidence="2" type="ORF">H5410_031963</name>
</gene>
<evidence type="ECO:0000256" key="1">
    <source>
        <dbReference type="SAM" id="MobiDB-lite"/>
    </source>
</evidence>
<dbReference type="EMBL" id="JACXVP010000006">
    <property type="protein sequence ID" value="KAG5600593.1"/>
    <property type="molecule type" value="Genomic_DNA"/>
</dbReference>